<dbReference type="Proteomes" id="UP000675881">
    <property type="component" value="Chromosome 4"/>
</dbReference>
<dbReference type="AlphaFoldDB" id="A0A7R8CS55"/>
<dbReference type="InterPro" id="IPR012677">
    <property type="entry name" value="Nucleotide-bd_a/b_plait_sf"/>
</dbReference>
<gene>
    <name evidence="2" type="ORF">LSAA_8537</name>
</gene>
<evidence type="ECO:0000256" key="1">
    <source>
        <dbReference type="SAM" id="MobiDB-lite"/>
    </source>
</evidence>
<keyword evidence="3" id="KW-1185">Reference proteome</keyword>
<dbReference type="EMBL" id="HG994583">
    <property type="protein sequence ID" value="CAF2910801.1"/>
    <property type="molecule type" value="Genomic_DNA"/>
</dbReference>
<accession>A0A7R8CS55</accession>
<dbReference type="GO" id="GO:0003676">
    <property type="term" value="F:nucleic acid binding"/>
    <property type="evidence" value="ECO:0007669"/>
    <property type="project" value="InterPro"/>
</dbReference>
<proteinExistence type="predicted"/>
<feature type="region of interest" description="Disordered" evidence="1">
    <location>
        <begin position="64"/>
        <end position="87"/>
    </location>
</feature>
<feature type="compositionally biased region" description="Gly residues" evidence="1">
    <location>
        <begin position="69"/>
        <end position="87"/>
    </location>
</feature>
<evidence type="ECO:0000313" key="2">
    <source>
        <dbReference type="EMBL" id="CAF2910801.1"/>
    </source>
</evidence>
<organism evidence="2 3">
    <name type="scientific">Lepeophtheirus salmonis</name>
    <name type="common">Salmon louse</name>
    <name type="synonym">Caligus salmonis</name>
    <dbReference type="NCBI Taxonomy" id="72036"/>
    <lineage>
        <taxon>Eukaryota</taxon>
        <taxon>Metazoa</taxon>
        <taxon>Ecdysozoa</taxon>
        <taxon>Arthropoda</taxon>
        <taxon>Crustacea</taxon>
        <taxon>Multicrustacea</taxon>
        <taxon>Hexanauplia</taxon>
        <taxon>Copepoda</taxon>
        <taxon>Siphonostomatoida</taxon>
        <taxon>Caligidae</taxon>
        <taxon>Lepeophtheirus</taxon>
    </lineage>
</organism>
<reference evidence="2" key="1">
    <citation type="submission" date="2021-02" db="EMBL/GenBank/DDBJ databases">
        <authorList>
            <person name="Bekaert M."/>
        </authorList>
    </citation>
    <scope>NUCLEOTIDE SEQUENCE</scope>
    <source>
        <strain evidence="2">IoA-00</strain>
    </source>
</reference>
<name>A0A7R8CS55_LEPSM</name>
<sequence length="118" mass="12880">MTNRWTDKCISKKKILMNKENVQNQGLAFLTMMSAEDEEGATSKFNGTKDNGQEAKVEITHQGSRRGFRGGGYRGVNGGGRFGGGDGNRMEMVAEELDILGLAETVEGNGEDGKRDQY</sequence>
<dbReference type="InterPro" id="IPR035979">
    <property type="entry name" value="RBD_domain_sf"/>
</dbReference>
<protein>
    <submittedName>
        <fullName evidence="2">(salmon louse) hypothetical protein</fullName>
    </submittedName>
</protein>
<dbReference type="Gene3D" id="3.30.70.330">
    <property type="match status" value="1"/>
</dbReference>
<evidence type="ECO:0000313" key="3">
    <source>
        <dbReference type="Proteomes" id="UP000675881"/>
    </source>
</evidence>
<dbReference type="SUPFAM" id="SSF54928">
    <property type="entry name" value="RNA-binding domain, RBD"/>
    <property type="match status" value="1"/>
</dbReference>